<comment type="caution">
    <text evidence="8">The sequence shown here is derived from an EMBL/GenBank/DDBJ whole genome shotgun (WGS) entry which is preliminary data.</text>
</comment>
<feature type="compositionally biased region" description="Polar residues" evidence="5">
    <location>
        <begin position="119"/>
        <end position="139"/>
    </location>
</feature>
<reference evidence="8" key="1">
    <citation type="submission" date="2020-06" db="EMBL/GenBank/DDBJ databases">
        <title>WGS assembly of Ceratodon purpureus strain R40.</title>
        <authorList>
            <person name="Carey S.B."/>
            <person name="Jenkins J."/>
            <person name="Shu S."/>
            <person name="Lovell J.T."/>
            <person name="Sreedasyam A."/>
            <person name="Maumus F."/>
            <person name="Tiley G.P."/>
            <person name="Fernandez-Pozo N."/>
            <person name="Barry K."/>
            <person name="Chen C."/>
            <person name="Wang M."/>
            <person name="Lipzen A."/>
            <person name="Daum C."/>
            <person name="Saski C.A."/>
            <person name="Payton A.C."/>
            <person name="Mcbreen J.C."/>
            <person name="Conrad R.E."/>
            <person name="Kollar L.M."/>
            <person name="Olsson S."/>
            <person name="Huttunen S."/>
            <person name="Landis J.B."/>
            <person name="Wickett N.J."/>
            <person name="Johnson M.G."/>
            <person name="Rensing S.A."/>
            <person name="Grimwood J."/>
            <person name="Schmutz J."/>
            <person name="Mcdaniel S.F."/>
        </authorList>
    </citation>
    <scope>NUCLEOTIDE SEQUENCE</scope>
    <source>
        <strain evidence="8">R40</strain>
    </source>
</reference>
<evidence type="ECO:0000256" key="3">
    <source>
        <dbReference type="ARBA" id="ARBA00022968"/>
    </source>
</evidence>
<dbReference type="GO" id="GO:0016757">
    <property type="term" value="F:glycosyltransferase activity"/>
    <property type="evidence" value="ECO:0007669"/>
    <property type="project" value="InterPro"/>
</dbReference>
<dbReference type="PANTHER" id="PTHR11062">
    <property type="entry name" value="EXOSTOSIN HEPARAN SULFATE GLYCOSYLTRANSFERASE -RELATED"/>
    <property type="match status" value="1"/>
</dbReference>
<evidence type="ECO:0000256" key="1">
    <source>
        <dbReference type="ARBA" id="ARBA00004323"/>
    </source>
</evidence>
<keyword evidence="6" id="KW-1133">Transmembrane helix</keyword>
<comment type="subcellular location">
    <subcellularLocation>
        <location evidence="1">Golgi apparatus membrane</location>
        <topology evidence="1">Single-pass type II membrane protein</topology>
    </subcellularLocation>
</comment>
<keyword evidence="6" id="KW-0812">Transmembrane</keyword>
<protein>
    <recommendedName>
        <fullName evidence="7">Exostosin GT47 domain-containing protein</fullName>
    </recommendedName>
</protein>
<evidence type="ECO:0000256" key="4">
    <source>
        <dbReference type="ARBA" id="ARBA00023034"/>
    </source>
</evidence>
<feature type="domain" description="Exostosin GT47" evidence="7">
    <location>
        <begin position="156"/>
        <end position="475"/>
    </location>
</feature>
<keyword evidence="9" id="KW-1185">Reference proteome</keyword>
<dbReference type="InterPro" id="IPR040911">
    <property type="entry name" value="Exostosin_GT47"/>
</dbReference>
<feature type="region of interest" description="Disordered" evidence="5">
    <location>
        <begin position="1"/>
        <end position="26"/>
    </location>
</feature>
<organism evidence="8 9">
    <name type="scientific">Ceratodon purpureus</name>
    <name type="common">Fire moss</name>
    <name type="synonym">Dicranum purpureum</name>
    <dbReference type="NCBI Taxonomy" id="3225"/>
    <lineage>
        <taxon>Eukaryota</taxon>
        <taxon>Viridiplantae</taxon>
        <taxon>Streptophyta</taxon>
        <taxon>Embryophyta</taxon>
        <taxon>Bryophyta</taxon>
        <taxon>Bryophytina</taxon>
        <taxon>Bryopsida</taxon>
        <taxon>Dicranidae</taxon>
        <taxon>Pseudoditrichales</taxon>
        <taxon>Ditrichaceae</taxon>
        <taxon>Ceratodon</taxon>
    </lineage>
</organism>
<keyword evidence="4" id="KW-0333">Golgi apparatus</keyword>
<keyword evidence="3" id="KW-0735">Signal-anchor</keyword>
<dbReference type="PANTHER" id="PTHR11062:SF249">
    <property type="entry name" value="OS08G0438600 PROTEIN"/>
    <property type="match status" value="1"/>
</dbReference>
<comment type="similarity">
    <text evidence="2">Belongs to the glycosyltransferase 47 family.</text>
</comment>
<evidence type="ECO:0000256" key="6">
    <source>
        <dbReference type="SAM" id="Phobius"/>
    </source>
</evidence>
<evidence type="ECO:0000259" key="7">
    <source>
        <dbReference type="Pfam" id="PF03016"/>
    </source>
</evidence>
<name>A0A8T0IWW4_CERPU</name>
<evidence type="ECO:0000256" key="2">
    <source>
        <dbReference type="ARBA" id="ARBA00010271"/>
    </source>
</evidence>
<feature type="compositionally biased region" description="Basic and acidic residues" evidence="5">
    <location>
        <begin position="1"/>
        <end position="10"/>
    </location>
</feature>
<dbReference type="GO" id="GO:0000139">
    <property type="term" value="C:Golgi membrane"/>
    <property type="evidence" value="ECO:0007669"/>
    <property type="project" value="UniProtKB-SubCell"/>
</dbReference>
<dbReference type="Proteomes" id="UP000822688">
    <property type="component" value="Chromosome 2"/>
</dbReference>
<keyword evidence="6" id="KW-0472">Membrane</keyword>
<dbReference type="InterPro" id="IPR004263">
    <property type="entry name" value="Exostosin"/>
</dbReference>
<evidence type="ECO:0000313" key="8">
    <source>
        <dbReference type="EMBL" id="KAG0587655.1"/>
    </source>
</evidence>
<sequence length="541" mass="61336">MSTAEKRGLAAKETSPNNVNPGDHQTDNPVCISFPASLNEAKSTRPLRLRLWRGCEEWTSRNYILSLVSLLSIFALSGSFMFAYSLRSSQENDINSYSKQTLSDHDSWPFKSAWERSGKATSGSSRSVLDSVDNTNTNGDAKGDGRVASGCNCKSAQLKLFMYDLPPEFHYGMLLEQPYTGVQIWPRNITDIPPYLGGLYQQHSPEYWLTSDLLTSNMTDRHSPCTAFRVSDWKEADLIFVPFFASLAYNKYTKSERKPGVAELDLVGDTNQKLQEKLLEFLRKQPAWQASGGSDHILVIHHPNSMHAMRDFFRNVMYVVADFGRYAPEVANIEKDVVAPYKHVIPTFDDDVASFEARKTLLFFQGTIVRKQGGVIRQQLYEMLKNEKGVHFEEGSSGSAGIHSATEGMRGSKFCLNIAGDTPSSNRLFDAIASHCIPVIISDDIELPFEDELDYSEFCIFIKSTDALKEKFVINLLRNISKDEWTVLWRRLKAVARHFEYQHPTKPYDAVNMVWRAIARRVPSVKLLLHKQKHFSRSLQT</sequence>
<gene>
    <name evidence="8" type="ORF">KC19_2G181100</name>
</gene>
<evidence type="ECO:0000313" key="9">
    <source>
        <dbReference type="Proteomes" id="UP000822688"/>
    </source>
</evidence>
<dbReference type="EMBL" id="CM026422">
    <property type="protein sequence ID" value="KAG0587655.1"/>
    <property type="molecule type" value="Genomic_DNA"/>
</dbReference>
<evidence type="ECO:0000256" key="5">
    <source>
        <dbReference type="SAM" id="MobiDB-lite"/>
    </source>
</evidence>
<dbReference type="Pfam" id="PF03016">
    <property type="entry name" value="Exostosin_GT47"/>
    <property type="match status" value="1"/>
</dbReference>
<proteinExistence type="inferred from homology"/>
<feature type="transmembrane region" description="Helical" evidence="6">
    <location>
        <begin position="63"/>
        <end position="86"/>
    </location>
</feature>
<accession>A0A8T0IWW4</accession>
<dbReference type="AlphaFoldDB" id="A0A8T0IWW4"/>
<feature type="region of interest" description="Disordered" evidence="5">
    <location>
        <begin position="117"/>
        <end position="141"/>
    </location>
</feature>